<organism evidence="7 8">
    <name type="scientific">Marinicauda pacifica</name>
    <dbReference type="NCBI Taxonomy" id="1133559"/>
    <lineage>
        <taxon>Bacteria</taxon>
        <taxon>Pseudomonadati</taxon>
        <taxon>Pseudomonadota</taxon>
        <taxon>Alphaproteobacteria</taxon>
        <taxon>Maricaulales</taxon>
        <taxon>Maricaulaceae</taxon>
        <taxon>Marinicauda</taxon>
    </lineage>
</organism>
<feature type="domain" description="Rieske" evidence="6">
    <location>
        <begin position="9"/>
        <end position="110"/>
    </location>
</feature>
<keyword evidence="2" id="KW-0479">Metal-binding</keyword>
<reference evidence="7 8" key="1">
    <citation type="journal article" date="2013" name="Int. J. Syst. Evol. Microbiol.">
        <title>Marinicauda pacifica gen. nov., sp. nov., a prosthecate alphaproteobacterium of the family Hyphomonadaceae isolated from deep seawater.</title>
        <authorList>
            <person name="Zhang X.Y."/>
            <person name="Li G.W."/>
            <person name="Wang C.S."/>
            <person name="Zhang Y.J."/>
            <person name="Xu X.W."/>
            <person name="Li H."/>
            <person name="Liu A."/>
            <person name="Liu C."/>
            <person name="Xie B.B."/>
            <person name="Qin Q.L."/>
            <person name="Xu Z."/>
            <person name="Chen X.L."/>
            <person name="Zhou B.C."/>
            <person name="Zhang Y.Z."/>
        </authorList>
    </citation>
    <scope>NUCLEOTIDE SEQUENCE [LARGE SCALE GENOMIC DNA]</scope>
    <source>
        <strain evidence="7 8">P-1 km-3</strain>
    </source>
</reference>
<feature type="region of interest" description="Disordered" evidence="5">
    <location>
        <begin position="1"/>
        <end position="22"/>
    </location>
</feature>
<keyword evidence="8" id="KW-1185">Reference proteome</keyword>
<evidence type="ECO:0000313" key="7">
    <source>
        <dbReference type="EMBL" id="TGY93270.1"/>
    </source>
</evidence>
<dbReference type="Proteomes" id="UP000305451">
    <property type="component" value="Unassembled WGS sequence"/>
</dbReference>
<keyword evidence="1" id="KW-0001">2Fe-2S</keyword>
<dbReference type="RefSeq" id="WP_135944990.1">
    <property type="nucleotide sequence ID" value="NZ_BMEI01000002.1"/>
</dbReference>
<dbReference type="OrthoDB" id="9794175at2"/>
<evidence type="ECO:0000256" key="1">
    <source>
        <dbReference type="ARBA" id="ARBA00022714"/>
    </source>
</evidence>
<keyword evidence="3" id="KW-0408">Iron</keyword>
<dbReference type="CDD" id="cd03467">
    <property type="entry name" value="Rieske"/>
    <property type="match status" value="1"/>
</dbReference>
<dbReference type="GO" id="GO:0046872">
    <property type="term" value="F:metal ion binding"/>
    <property type="evidence" value="ECO:0007669"/>
    <property type="project" value="UniProtKB-KW"/>
</dbReference>
<comment type="caution">
    <text evidence="7">The sequence shown here is derived from an EMBL/GenBank/DDBJ whole genome shotgun (WGS) entry which is preliminary data.</text>
</comment>
<dbReference type="GO" id="GO:0051537">
    <property type="term" value="F:2 iron, 2 sulfur cluster binding"/>
    <property type="evidence" value="ECO:0007669"/>
    <property type="project" value="UniProtKB-KW"/>
</dbReference>
<dbReference type="PROSITE" id="PS51296">
    <property type="entry name" value="RIESKE"/>
    <property type="match status" value="1"/>
</dbReference>
<keyword evidence="4" id="KW-0411">Iron-sulfur</keyword>
<dbReference type="Pfam" id="PF00355">
    <property type="entry name" value="Rieske"/>
    <property type="match status" value="1"/>
</dbReference>
<protein>
    <submittedName>
        <fullName evidence="7">Rieske (2Fe-2S) protein</fullName>
    </submittedName>
</protein>
<proteinExistence type="predicted"/>
<evidence type="ECO:0000256" key="4">
    <source>
        <dbReference type="ARBA" id="ARBA00023014"/>
    </source>
</evidence>
<evidence type="ECO:0000256" key="5">
    <source>
        <dbReference type="SAM" id="MobiDB-lite"/>
    </source>
</evidence>
<evidence type="ECO:0000256" key="3">
    <source>
        <dbReference type="ARBA" id="ARBA00023004"/>
    </source>
</evidence>
<gene>
    <name evidence="7" type="ORF">E5162_09455</name>
</gene>
<dbReference type="InterPro" id="IPR017941">
    <property type="entry name" value="Rieske_2Fe-2S"/>
</dbReference>
<dbReference type="Gene3D" id="2.102.10.10">
    <property type="entry name" value="Rieske [2Fe-2S] iron-sulphur domain"/>
    <property type="match status" value="1"/>
</dbReference>
<name>A0A4S2HBD5_9PROT</name>
<evidence type="ECO:0000256" key="2">
    <source>
        <dbReference type="ARBA" id="ARBA00022723"/>
    </source>
</evidence>
<accession>A0A4S2HBD5</accession>
<dbReference type="SUPFAM" id="SSF50022">
    <property type="entry name" value="ISP domain"/>
    <property type="match status" value="1"/>
</dbReference>
<dbReference type="EMBL" id="SRXV01000002">
    <property type="protein sequence ID" value="TGY93270.1"/>
    <property type="molecule type" value="Genomic_DNA"/>
</dbReference>
<dbReference type="AlphaFoldDB" id="A0A4S2HBD5"/>
<sequence length="111" mass="11449">MSGEPAPGTVLKRLDEIPDPGGAPADYDALPIIVLRSGDTVRAYVNVCPHAGRPLSLPSGKTLVSEGRYVICPFHGASFELGTGACAGGPAGKSRLKPVAIEVIEGEVRAR</sequence>
<evidence type="ECO:0000313" key="8">
    <source>
        <dbReference type="Proteomes" id="UP000305451"/>
    </source>
</evidence>
<dbReference type="InterPro" id="IPR036922">
    <property type="entry name" value="Rieske_2Fe-2S_sf"/>
</dbReference>
<evidence type="ECO:0000259" key="6">
    <source>
        <dbReference type="PROSITE" id="PS51296"/>
    </source>
</evidence>